<dbReference type="OrthoDB" id="443682at2759"/>
<dbReference type="EMBL" id="CAJFDH010000001">
    <property type="protein sequence ID" value="CAD5205837.1"/>
    <property type="molecule type" value="Genomic_DNA"/>
</dbReference>
<dbReference type="EMBL" id="CAJFCW020000001">
    <property type="protein sequence ID" value="CAG9079472.1"/>
    <property type="molecule type" value="Genomic_DNA"/>
</dbReference>
<dbReference type="PANTHER" id="PTHR12298:SF4">
    <property type="entry name" value="PROGRAMMED CELL DEATH PROTEIN 2"/>
    <property type="match status" value="1"/>
</dbReference>
<evidence type="ECO:0000256" key="1">
    <source>
        <dbReference type="ARBA" id="ARBA00022723"/>
    </source>
</evidence>
<dbReference type="SUPFAM" id="SSF144232">
    <property type="entry name" value="HIT/MYND zinc finger-like"/>
    <property type="match status" value="1"/>
</dbReference>
<evidence type="ECO:0000313" key="7">
    <source>
        <dbReference type="Proteomes" id="UP000614601"/>
    </source>
</evidence>
<keyword evidence="1" id="KW-0479">Metal-binding</keyword>
<keyword evidence="3" id="KW-0862">Zinc</keyword>
<protein>
    <recommendedName>
        <fullName evidence="5">MYND-type domain-containing protein</fullName>
    </recommendedName>
</protein>
<dbReference type="Proteomes" id="UP000783686">
    <property type="component" value="Unassembled WGS sequence"/>
</dbReference>
<evidence type="ECO:0000256" key="3">
    <source>
        <dbReference type="ARBA" id="ARBA00022833"/>
    </source>
</evidence>
<dbReference type="PROSITE" id="PS01360">
    <property type="entry name" value="ZF_MYND_1"/>
    <property type="match status" value="1"/>
</dbReference>
<dbReference type="Gene3D" id="6.10.140.2220">
    <property type="match status" value="1"/>
</dbReference>
<keyword evidence="7" id="KW-1185">Reference proteome</keyword>
<sequence>MSNQLVYIGLPKEIEQEKRFQLKSIYLPIGKIGGKPSWLNPTCIPKASDVLCNVCGKSMAFVIQVYATDPSDNEEAFHRYLYVFVCRNPECSKLQNASNIKVLRCQLPRENKFYSSESRLNPSDTEAEDPYYDEKTYNKVCSTCGLKAASRCAKCDKAWYCGRDHQILDWTSGHKALCSGEDVPKTLENVFLFPEYAIQMATYEEFEFDPAEYSDDEDDEQEEPGFERMQMDKLKEVVDEMKEKGIGADGKELDEVEEKKDKLYKYFVDLLQDNPEQVFRYARGVAPLTASDYCPKPSSIPPCELCSAPREFELQLMPNLISLMEVDSIDQSIDWATVMVFTCSKRCTILNFGYTNEFVFKQDFVDQKDETEGMDE</sequence>
<dbReference type="GO" id="GO:0005634">
    <property type="term" value="C:nucleus"/>
    <property type="evidence" value="ECO:0007669"/>
    <property type="project" value="TreeGrafter"/>
</dbReference>
<dbReference type="Pfam" id="PF04194">
    <property type="entry name" value="PDCD2_C"/>
    <property type="match status" value="1"/>
</dbReference>
<dbReference type="InterPro" id="IPR002893">
    <property type="entry name" value="Znf_MYND"/>
</dbReference>
<accession>A0A811JRG8</accession>
<proteinExistence type="predicted"/>
<evidence type="ECO:0000259" key="5">
    <source>
        <dbReference type="PROSITE" id="PS50865"/>
    </source>
</evidence>
<dbReference type="PANTHER" id="PTHR12298">
    <property type="entry name" value="PCDC2 PROGRAMMED CELL DEATH PROTEIN 2 -RELATED"/>
    <property type="match status" value="1"/>
</dbReference>
<gene>
    <name evidence="6" type="ORF">BOKJ2_LOCUS521</name>
</gene>
<name>A0A811JRG8_9BILA</name>
<dbReference type="PROSITE" id="PS50865">
    <property type="entry name" value="ZF_MYND_2"/>
    <property type="match status" value="1"/>
</dbReference>
<evidence type="ECO:0000256" key="2">
    <source>
        <dbReference type="ARBA" id="ARBA00022771"/>
    </source>
</evidence>
<dbReference type="Proteomes" id="UP000614601">
    <property type="component" value="Unassembled WGS sequence"/>
</dbReference>
<dbReference type="GO" id="GO:0005737">
    <property type="term" value="C:cytoplasm"/>
    <property type="evidence" value="ECO:0007669"/>
    <property type="project" value="InterPro"/>
</dbReference>
<dbReference type="GO" id="GO:0008270">
    <property type="term" value="F:zinc ion binding"/>
    <property type="evidence" value="ECO:0007669"/>
    <property type="project" value="UniProtKB-KW"/>
</dbReference>
<reference evidence="6" key="1">
    <citation type="submission" date="2020-09" db="EMBL/GenBank/DDBJ databases">
        <authorList>
            <person name="Kikuchi T."/>
        </authorList>
    </citation>
    <scope>NUCLEOTIDE SEQUENCE</scope>
    <source>
        <strain evidence="6">SH1</strain>
    </source>
</reference>
<dbReference type="Pfam" id="PF01753">
    <property type="entry name" value="zf-MYND"/>
    <property type="match status" value="1"/>
</dbReference>
<dbReference type="InterPro" id="IPR007320">
    <property type="entry name" value="PDCD2_C"/>
</dbReference>
<evidence type="ECO:0000256" key="4">
    <source>
        <dbReference type="PROSITE-ProRule" id="PRU00134"/>
    </source>
</evidence>
<evidence type="ECO:0000313" key="6">
    <source>
        <dbReference type="EMBL" id="CAD5205837.1"/>
    </source>
</evidence>
<feature type="domain" description="MYND-type" evidence="5">
    <location>
        <begin position="141"/>
        <end position="178"/>
    </location>
</feature>
<dbReference type="AlphaFoldDB" id="A0A811JRG8"/>
<comment type="caution">
    <text evidence="6">The sequence shown here is derived from an EMBL/GenBank/DDBJ whole genome shotgun (WGS) entry which is preliminary data.</text>
</comment>
<keyword evidence="2 4" id="KW-0863">Zinc-finger</keyword>
<organism evidence="6 7">
    <name type="scientific">Bursaphelenchus okinawaensis</name>
    <dbReference type="NCBI Taxonomy" id="465554"/>
    <lineage>
        <taxon>Eukaryota</taxon>
        <taxon>Metazoa</taxon>
        <taxon>Ecdysozoa</taxon>
        <taxon>Nematoda</taxon>
        <taxon>Chromadorea</taxon>
        <taxon>Rhabditida</taxon>
        <taxon>Tylenchina</taxon>
        <taxon>Tylenchomorpha</taxon>
        <taxon>Aphelenchoidea</taxon>
        <taxon>Aphelenchoididae</taxon>
        <taxon>Bursaphelenchus</taxon>
    </lineage>
</organism>